<proteinExistence type="predicted"/>
<organism evidence="1">
    <name type="scientific">marine sediment metagenome</name>
    <dbReference type="NCBI Taxonomy" id="412755"/>
    <lineage>
        <taxon>unclassified sequences</taxon>
        <taxon>metagenomes</taxon>
        <taxon>ecological metagenomes</taxon>
    </lineage>
</organism>
<dbReference type="InterPro" id="IPR008713">
    <property type="entry name" value="Phage_lambda_NinG"/>
</dbReference>
<comment type="caution">
    <text evidence="1">The sequence shown here is derived from an EMBL/GenBank/DDBJ whole genome shotgun (WGS) entry which is preliminary data.</text>
</comment>
<evidence type="ECO:0000313" key="1">
    <source>
        <dbReference type="EMBL" id="KKN07445.1"/>
    </source>
</evidence>
<name>A0A0F9MJD9_9ZZZZ</name>
<dbReference type="EMBL" id="LAZR01004569">
    <property type="protein sequence ID" value="KKN07445.1"/>
    <property type="molecule type" value="Genomic_DNA"/>
</dbReference>
<accession>A0A0F9MJD9</accession>
<gene>
    <name evidence="1" type="ORF">LCGC14_1066710</name>
</gene>
<dbReference type="AlphaFoldDB" id="A0A0F9MJD9"/>
<reference evidence="1" key="1">
    <citation type="journal article" date="2015" name="Nature">
        <title>Complex archaea that bridge the gap between prokaryotes and eukaryotes.</title>
        <authorList>
            <person name="Spang A."/>
            <person name="Saw J.H."/>
            <person name="Jorgensen S.L."/>
            <person name="Zaremba-Niedzwiedzka K."/>
            <person name="Martijn J."/>
            <person name="Lind A.E."/>
            <person name="van Eijk R."/>
            <person name="Schleper C."/>
            <person name="Guy L."/>
            <person name="Ettema T.J."/>
        </authorList>
    </citation>
    <scope>NUCLEOTIDE SEQUENCE</scope>
</reference>
<sequence length="144" mass="16716">MTDKKTAWKWCSKYIRLRDAIAYQEANPTVPFGYLQCCTCNRIIVYDKNCDAGHFIPKGSRGSSGVQWDERNIHGQCKNCNGGFRKGMNIRHEVDLAYEQYMLDKYGEEVVDELKVLDRIQSYHGKIIGIGLMYKSMYNELRSK</sequence>
<protein>
    <submittedName>
        <fullName evidence="1">Uncharacterized protein</fullName>
    </submittedName>
</protein>
<dbReference type="Pfam" id="PF05766">
    <property type="entry name" value="NinG"/>
    <property type="match status" value="1"/>
</dbReference>